<feature type="signal peptide" evidence="1">
    <location>
        <begin position="1"/>
        <end position="26"/>
    </location>
</feature>
<name>A0A1R3H8E9_COCAP</name>
<dbReference type="Proteomes" id="UP000188268">
    <property type="component" value="Unassembled WGS sequence"/>
</dbReference>
<keyword evidence="1" id="KW-0732">Signal</keyword>
<dbReference type="Gramene" id="OMO66611">
    <property type="protein sequence ID" value="OMO66611"/>
    <property type="gene ID" value="CCACVL1_21065"/>
</dbReference>
<dbReference type="AlphaFoldDB" id="A0A1R3H8E9"/>
<evidence type="ECO:0000313" key="3">
    <source>
        <dbReference type="Proteomes" id="UP000188268"/>
    </source>
</evidence>
<gene>
    <name evidence="2" type="ORF">CCACVL1_21065</name>
</gene>
<sequence>MASSKASASIAFLLALNLLFSTLVIGYYDICQPLFPNSELDERLLSPRFTSLLTVLSVDDLIKLENPLSDSCCEFFINYESDRGLSRDEKNYHLCENLVTFIIDILPESLVSNNFELDAMVDRLNSYCGTNITGCHY</sequence>
<evidence type="ECO:0008006" key="4">
    <source>
        <dbReference type="Google" id="ProtNLM"/>
    </source>
</evidence>
<evidence type="ECO:0000313" key="2">
    <source>
        <dbReference type="EMBL" id="OMO66611.1"/>
    </source>
</evidence>
<protein>
    <recommendedName>
        <fullName evidence="4">Saposin B-type domain-containing protein</fullName>
    </recommendedName>
</protein>
<keyword evidence="3" id="KW-1185">Reference proteome</keyword>
<organism evidence="2 3">
    <name type="scientific">Corchorus capsularis</name>
    <name type="common">Jute</name>
    <dbReference type="NCBI Taxonomy" id="210143"/>
    <lineage>
        <taxon>Eukaryota</taxon>
        <taxon>Viridiplantae</taxon>
        <taxon>Streptophyta</taxon>
        <taxon>Embryophyta</taxon>
        <taxon>Tracheophyta</taxon>
        <taxon>Spermatophyta</taxon>
        <taxon>Magnoliopsida</taxon>
        <taxon>eudicotyledons</taxon>
        <taxon>Gunneridae</taxon>
        <taxon>Pentapetalae</taxon>
        <taxon>rosids</taxon>
        <taxon>malvids</taxon>
        <taxon>Malvales</taxon>
        <taxon>Malvaceae</taxon>
        <taxon>Grewioideae</taxon>
        <taxon>Apeibeae</taxon>
        <taxon>Corchorus</taxon>
    </lineage>
</organism>
<reference evidence="2 3" key="1">
    <citation type="submission" date="2013-09" db="EMBL/GenBank/DDBJ databases">
        <title>Corchorus capsularis genome sequencing.</title>
        <authorList>
            <person name="Alam M."/>
            <person name="Haque M.S."/>
            <person name="Islam M.S."/>
            <person name="Emdad E.M."/>
            <person name="Islam M.M."/>
            <person name="Ahmed B."/>
            <person name="Halim A."/>
            <person name="Hossen Q.M.M."/>
            <person name="Hossain M.Z."/>
            <person name="Ahmed R."/>
            <person name="Khan M.M."/>
            <person name="Islam R."/>
            <person name="Rashid M.M."/>
            <person name="Khan S.A."/>
            <person name="Rahman M.S."/>
            <person name="Alam M."/>
        </authorList>
    </citation>
    <scope>NUCLEOTIDE SEQUENCE [LARGE SCALE GENOMIC DNA]</scope>
    <source>
        <strain evidence="3">cv. CVL-1</strain>
        <tissue evidence="2">Whole seedling</tissue>
    </source>
</reference>
<comment type="caution">
    <text evidence="2">The sequence shown here is derived from an EMBL/GenBank/DDBJ whole genome shotgun (WGS) entry which is preliminary data.</text>
</comment>
<dbReference type="EMBL" id="AWWV01012514">
    <property type="protein sequence ID" value="OMO66611.1"/>
    <property type="molecule type" value="Genomic_DNA"/>
</dbReference>
<evidence type="ECO:0000256" key="1">
    <source>
        <dbReference type="SAM" id="SignalP"/>
    </source>
</evidence>
<feature type="chain" id="PRO_5012096661" description="Saposin B-type domain-containing protein" evidence="1">
    <location>
        <begin position="27"/>
        <end position="137"/>
    </location>
</feature>
<proteinExistence type="predicted"/>
<accession>A0A1R3H8E9</accession>